<reference evidence="2" key="1">
    <citation type="submission" date="2020-04" db="EMBL/GenBank/DDBJ databases">
        <authorList>
            <person name="Alioto T."/>
            <person name="Alioto T."/>
            <person name="Gomez Garrido J."/>
        </authorList>
    </citation>
    <scope>NUCLEOTIDE SEQUENCE</scope>
    <source>
        <strain evidence="2">A484AB</strain>
    </source>
</reference>
<dbReference type="Proteomes" id="UP001152795">
    <property type="component" value="Unassembled WGS sequence"/>
</dbReference>
<protein>
    <submittedName>
        <fullName evidence="2">Myotubularin-related 14</fullName>
    </submittedName>
</protein>
<dbReference type="SUPFAM" id="SSF48452">
    <property type="entry name" value="TPR-like"/>
    <property type="match status" value="1"/>
</dbReference>
<dbReference type="EMBL" id="CACRXK020020696">
    <property type="protein sequence ID" value="CAB4035086.1"/>
    <property type="molecule type" value="Genomic_DNA"/>
</dbReference>
<dbReference type="SUPFAM" id="SSF52540">
    <property type="entry name" value="P-loop containing nucleoside triphosphate hydrolases"/>
    <property type="match status" value="1"/>
</dbReference>
<dbReference type="InterPro" id="IPR027417">
    <property type="entry name" value="P-loop_NTPase"/>
</dbReference>
<evidence type="ECO:0000259" key="1">
    <source>
        <dbReference type="Pfam" id="PF00931"/>
    </source>
</evidence>
<dbReference type="InterPro" id="IPR011990">
    <property type="entry name" value="TPR-like_helical_dom_sf"/>
</dbReference>
<dbReference type="InterPro" id="IPR002182">
    <property type="entry name" value="NB-ARC"/>
</dbReference>
<feature type="domain" description="NB-ARC" evidence="1">
    <location>
        <begin position="8"/>
        <end position="167"/>
    </location>
</feature>
<dbReference type="Gene3D" id="3.40.50.300">
    <property type="entry name" value="P-loop containing nucleotide triphosphate hydrolases"/>
    <property type="match status" value="1"/>
</dbReference>
<dbReference type="Gene3D" id="1.25.40.10">
    <property type="entry name" value="Tetratricopeptide repeat domain"/>
    <property type="match status" value="1"/>
</dbReference>
<dbReference type="Pfam" id="PF00931">
    <property type="entry name" value="NB-ARC"/>
    <property type="match status" value="1"/>
</dbReference>
<name>A0A6S7JQW0_PARCT</name>
<accession>A0A6S7JQW0</accession>
<gene>
    <name evidence="2" type="ORF">PACLA_8A027275</name>
</gene>
<organism evidence="2 3">
    <name type="scientific">Paramuricea clavata</name>
    <name type="common">Red gorgonian</name>
    <name type="synonym">Violescent sea-whip</name>
    <dbReference type="NCBI Taxonomy" id="317549"/>
    <lineage>
        <taxon>Eukaryota</taxon>
        <taxon>Metazoa</taxon>
        <taxon>Cnidaria</taxon>
        <taxon>Anthozoa</taxon>
        <taxon>Octocorallia</taxon>
        <taxon>Malacalcyonacea</taxon>
        <taxon>Plexauridae</taxon>
        <taxon>Paramuricea</taxon>
    </lineage>
</organism>
<keyword evidence="3" id="KW-1185">Reference proteome</keyword>
<proteinExistence type="predicted"/>
<evidence type="ECO:0000313" key="2">
    <source>
        <dbReference type="EMBL" id="CAB4035086.1"/>
    </source>
</evidence>
<feature type="non-terminal residue" evidence="2">
    <location>
        <position position="738"/>
    </location>
</feature>
<comment type="caution">
    <text evidence="2">The sequence shown here is derived from an EMBL/GenBank/DDBJ whole genome shotgun (WGS) entry which is preliminary data.</text>
</comment>
<dbReference type="OrthoDB" id="5974372at2759"/>
<evidence type="ECO:0000313" key="3">
    <source>
        <dbReference type="Proteomes" id="UP001152795"/>
    </source>
</evidence>
<dbReference type="AlphaFoldDB" id="A0A6S7JQW0"/>
<sequence>MTDDEDVVRTVYLTGQPGSGKTELARQYGEQFENATSSNDTSKPLVITLNANSEESVMKSVKEAMRKFRFSVDMELTNHGLIDLMKNLRDYFRSHSGAWLLIIDDIFGKNDFNDFFPRPGGKDWGGGQVLITTQDNNLVPACHQFAKKLSLNEGMTREDALALLKDISNVEVDDFAEEIIKELHSFPLALACCATYVGETRQDRASTQFGWQEYLNRYRERAKLESRTFSSNNVYPFSMMTATTMAVERMAETSDVLRLTFSFLSYCALLPVPLNVLAHHVMENLPVQNDKQSATKEDRISEIENEISRCTLLVHGRSQNVEIIKCHQVIYHAFQSVENTKPAEQREIEFVKMMKSLNDTLDFMDNTYKEDVLLKVLVRPHLKSFVDHANDMSWNDTAEFVLISMKDSQFLFSASDIPHEKAVKSLELLYNISSELDLSDERRCDILANLGFYYLELDRDQDALNFLCKAYFMTEGKSEKEWLLLRCRISYNLARTYYNMDSVGLAVEMMKRSIDLAKNVYVKEEDKIMNRFVWLAHFCFFGNKFWKLRAVVEEATECLSNCVPDSENFRRAGCLNDLSGVYCYGITECAFKPWKYWEYEKLVENCMNKSLNMYEHVLGADASSSSEYRQLLAFSATLKLKANPAEARTQLEKALEYNNQNGDKFNYSYTIAIKKHLLDNSSWWRYLLYWIRNLPRGRLALAAYINIFDDILEDYNTGRISPSRRMINEIKTRRNFCV</sequence>
<dbReference type="GO" id="GO:0043531">
    <property type="term" value="F:ADP binding"/>
    <property type="evidence" value="ECO:0007669"/>
    <property type="project" value="InterPro"/>
</dbReference>